<dbReference type="Proteomes" id="UP000179627">
    <property type="component" value="Unassembled WGS sequence"/>
</dbReference>
<accession>A0A1S1QE53</accession>
<evidence type="ECO:0000259" key="1">
    <source>
        <dbReference type="Pfam" id="PF11716"/>
    </source>
</evidence>
<dbReference type="InterPro" id="IPR034660">
    <property type="entry name" value="DinB/YfiT-like"/>
</dbReference>
<sequence length="208" mass="20890">MVTRVGPEDWQLPALGQWTVRDLVGHTSRALSTIEAYLPTAVQATQEVQAGKPADPALDAYAYELAGPADYYLAARAGLGDPAAVAERGRAAGRALGADPAGAVGALATRVLALVAATADSTLVRSPVGTMAFVDYLPTRTFELTVHGLDLARALPGDGGPGAGAPLGSALAAGLDLAAELAARGPDAADLLLLLTGRGSLRSGLSAL</sequence>
<keyword evidence="3" id="KW-1185">Reference proteome</keyword>
<protein>
    <recommendedName>
        <fullName evidence="1">Mycothiol-dependent maleylpyruvate isomerase metal-binding domain-containing protein</fullName>
    </recommendedName>
</protein>
<evidence type="ECO:0000313" key="3">
    <source>
        <dbReference type="Proteomes" id="UP000179627"/>
    </source>
</evidence>
<evidence type="ECO:0000313" key="2">
    <source>
        <dbReference type="EMBL" id="OHV31495.1"/>
    </source>
</evidence>
<dbReference type="InterPro" id="IPR024344">
    <property type="entry name" value="MDMPI_metal-binding"/>
</dbReference>
<feature type="domain" description="Mycothiol-dependent maleylpyruvate isomerase metal-binding" evidence="1">
    <location>
        <begin position="4"/>
        <end position="152"/>
    </location>
</feature>
<dbReference type="SUPFAM" id="SSF109854">
    <property type="entry name" value="DinB/YfiT-like putative metalloenzymes"/>
    <property type="match status" value="1"/>
</dbReference>
<gene>
    <name evidence="2" type="ORF">CC117_26020</name>
</gene>
<dbReference type="GO" id="GO:0046872">
    <property type="term" value="F:metal ion binding"/>
    <property type="evidence" value="ECO:0007669"/>
    <property type="project" value="InterPro"/>
</dbReference>
<dbReference type="Pfam" id="PF11716">
    <property type="entry name" value="MDMPI_N"/>
    <property type="match status" value="1"/>
</dbReference>
<dbReference type="EMBL" id="MBLM01000144">
    <property type="protein sequence ID" value="OHV31495.1"/>
    <property type="molecule type" value="Genomic_DNA"/>
</dbReference>
<reference evidence="3" key="1">
    <citation type="submission" date="2016-07" db="EMBL/GenBank/DDBJ databases">
        <title>Sequence Frankia sp. strain CcI1.17.</title>
        <authorList>
            <person name="Ghodhbane-Gtari F."/>
            <person name="Swanson E."/>
            <person name="Gueddou A."/>
            <person name="Morris K."/>
            <person name="Hezbri K."/>
            <person name="Ktari A."/>
            <person name="Nouioui I."/>
            <person name="Abebe-Akele F."/>
            <person name="Simpson S."/>
            <person name="Thomas K."/>
            <person name="Gtari M."/>
            <person name="Tisa L.S."/>
            <person name="Hurst S."/>
        </authorList>
    </citation>
    <scope>NUCLEOTIDE SEQUENCE [LARGE SCALE GENOMIC DNA]</scope>
    <source>
        <strain evidence="3">Cc1.17</strain>
    </source>
</reference>
<dbReference type="Gene3D" id="1.20.120.450">
    <property type="entry name" value="dinb family like domain"/>
    <property type="match status" value="1"/>
</dbReference>
<name>A0A1S1QE53_9ACTN</name>
<organism evidence="2 3">
    <name type="scientific">Parafrankia colletiae</name>
    <dbReference type="NCBI Taxonomy" id="573497"/>
    <lineage>
        <taxon>Bacteria</taxon>
        <taxon>Bacillati</taxon>
        <taxon>Actinomycetota</taxon>
        <taxon>Actinomycetes</taxon>
        <taxon>Frankiales</taxon>
        <taxon>Frankiaceae</taxon>
        <taxon>Parafrankia</taxon>
    </lineage>
</organism>
<dbReference type="AlphaFoldDB" id="A0A1S1QE53"/>
<comment type="caution">
    <text evidence="2">The sequence shown here is derived from an EMBL/GenBank/DDBJ whole genome shotgun (WGS) entry which is preliminary data.</text>
</comment>
<proteinExistence type="predicted"/>